<proteinExistence type="predicted"/>
<sequence length="88" mass="9914">MSSSDFDASDASWPLALLILPYGAVYTSEGCDNSAVRPHEDLSEPRPPGFFTPFHIPAQEQDQRGLPKISLYLFFQFIPQDLIDQWAL</sequence>
<name>A0A166UBB7_9PEZI</name>
<gene>
    <name evidence="1" type="ORF">CT0861_11550</name>
</gene>
<dbReference type="Proteomes" id="UP000076552">
    <property type="component" value="Unassembled WGS sequence"/>
</dbReference>
<protein>
    <submittedName>
        <fullName evidence="1">Uncharacterized protein</fullName>
    </submittedName>
</protein>
<evidence type="ECO:0000313" key="2">
    <source>
        <dbReference type="Proteomes" id="UP000076552"/>
    </source>
</evidence>
<organism evidence="1 2">
    <name type="scientific">Colletotrichum tofieldiae</name>
    <dbReference type="NCBI Taxonomy" id="708197"/>
    <lineage>
        <taxon>Eukaryota</taxon>
        <taxon>Fungi</taxon>
        <taxon>Dikarya</taxon>
        <taxon>Ascomycota</taxon>
        <taxon>Pezizomycotina</taxon>
        <taxon>Sordariomycetes</taxon>
        <taxon>Hypocreomycetidae</taxon>
        <taxon>Glomerellales</taxon>
        <taxon>Glomerellaceae</taxon>
        <taxon>Colletotrichum</taxon>
        <taxon>Colletotrichum spaethianum species complex</taxon>
    </lineage>
</organism>
<accession>A0A166UBB7</accession>
<keyword evidence="2" id="KW-1185">Reference proteome</keyword>
<comment type="caution">
    <text evidence="1">The sequence shown here is derived from an EMBL/GenBank/DDBJ whole genome shotgun (WGS) entry which is preliminary data.</text>
</comment>
<reference evidence="1 2" key="1">
    <citation type="submission" date="2015-06" db="EMBL/GenBank/DDBJ databases">
        <title>Survival trade-offs in plant roots during colonization by closely related pathogenic and mutualistic fungi.</title>
        <authorList>
            <person name="Hacquard S."/>
            <person name="Kracher B."/>
            <person name="Hiruma K."/>
            <person name="Weinman A."/>
            <person name="Muench P."/>
            <person name="Garrido Oter R."/>
            <person name="Ver Loren van Themaat E."/>
            <person name="Dallerey J.-F."/>
            <person name="Damm U."/>
            <person name="Henrissat B."/>
            <person name="Lespinet O."/>
            <person name="Thon M."/>
            <person name="Kemen E."/>
            <person name="McHardy A.C."/>
            <person name="Schulze-Lefert P."/>
            <person name="O'Connell R.J."/>
        </authorList>
    </citation>
    <scope>NUCLEOTIDE SEQUENCE [LARGE SCALE GENOMIC DNA]</scope>
    <source>
        <strain evidence="1 2">0861</strain>
    </source>
</reference>
<dbReference type="EMBL" id="LFIV01000047">
    <property type="protein sequence ID" value="KZL73199.1"/>
    <property type="molecule type" value="Genomic_DNA"/>
</dbReference>
<dbReference type="AlphaFoldDB" id="A0A166UBB7"/>
<evidence type="ECO:0000313" key="1">
    <source>
        <dbReference type="EMBL" id="KZL73199.1"/>
    </source>
</evidence>